<protein>
    <submittedName>
        <fullName evidence="2">Uncharacterized protein</fullName>
    </submittedName>
</protein>
<feature type="region of interest" description="Disordered" evidence="1">
    <location>
        <begin position="1"/>
        <end position="26"/>
    </location>
</feature>
<evidence type="ECO:0000256" key="1">
    <source>
        <dbReference type="SAM" id="MobiDB-lite"/>
    </source>
</evidence>
<keyword evidence="3" id="KW-1185">Reference proteome</keyword>
<dbReference type="Proteomes" id="UP001178461">
    <property type="component" value="Chromosome 2"/>
</dbReference>
<organism evidence="2 3">
    <name type="scientific">Podarcis lilfordi</name>
    <name type="common">Lilford's wall lizard</name>
    <dbReference type="NCBI Taxonomy" id="74358"/>
    <lineage>
        <taxon>Eukaryota</taxon>
        <taxon>Metazoa</taxon>
        <taxon>Chordata</taxon>
        <taxon>Craniata</taxon>
        <taxon>Vertebrata</taxon>
        <taxon>Euteleostomi</taxon>
        <taxon>Lepidosauria</taxon>
        <taxon>Squamata</taxon>
        <taxon>Bifurcata</taxon>
        <taxon>Unidentata</taxon>
        <taxon>Episquamata</taxon>
        <taxon>Laterata</taxon>
        <taxon>Lacertibaenia</taxon>
        <taxon>Lacertidae</taxon>
        <taxon>Podarcis</taxon>
    </lineage>
</organism>
<accession>A0AA35JWK6</accession>
<proteinExistence type="predicted"/>
<name>A0AA35JWK6_9SAUR</name>
<dbReference type="EMBL" id="OX395127">
    <property type="protein sequence ID" value="CAI5766093.1"/>
    <property type="molecule type" value="Genomic_DNA"/>
</dbReference>
<sequence>MTPRAPSPLAKQRGMGGSRRNRGGFPEKKEKVLKYCAEPLKRDLALRSSGPTVCQKQDSCKSSPCNQRPWMVESNLSQESGWSASLTGDLCSLMMYITSQRAAADVCALFIHNLQLTPHNCWHNLIAVSSLEISTSSSWDILKTTAGKGICDHFL</sequence>
<evidence type="ECO:0000313" key="2">
    <source>
        <dbReference type="EMBL" id="CAI5766093.1"/>
    </source>
</evidence>
<reference evidence="2" key="1">
    <citation type="submission" date="2022-12" db="EMBL/GenBank/DDBJ databases">
        <authorList>
            <person name="Alioto T."/>
            <person name="Alioto T."/>
            <person name="Gomez Garrido J."/>
        </authorList>
    </citation>
    <scope>NUCLEOTIDE SEQUENCE</scope>
</reference>
<gene>
    <name evidence="2" type="ORF">PODLI_1B011483</name>
</gene>
<dbReference type="AlphaFoldDB" id="A0AA35JWK6"/>
<evidence type="ECO:0000313" key="3">
    <source>
        <dbReference type="Proteomes" id="UP001178461"/>
    </source>
</evidence>